<evidence type="ECO:0000259" key="1">
    <source>
        <dbReference type="Pfam" id="PF08241"/>
    </source>
</evidence>
<dbReference type="Proteomes" id="UP001596152">
    <property type="component" value="Unassembled WGS sequence"/>
</dbReference>
<accession>A0ABW0FQK7</accession>
<dbReference type="Gene3D" id="3.40.50.150">
    <property type="entry name" value="Vaccinia Virus protein VP39"/>
    <property type="match status" value="1"/>
</dbReference>
<comment type="caution">
    <text evidence="2">The sequence shown here is derived from an EMBL/GenBank/DDBJ whole genome shotgun (WGS) entry which is preliminary data.</text>
</comment>
<feature type="domain" description="Methyltransferase type 11" evidence="1">
    <location>
        <begin position="136"/>
        <end position="252"/>
    </location>
</feature>
<dbReference type="InterPro" id="IPR029063">
    <property type="entry name" value="SAM-dependent_MTases_sf"/>
</dbReference>
<evidence type="ECO:0000313" key="3">
    <source>
        <dbReference type="Proteomes" id="UP001596152"/>
    </source>
</evidence>
<gene>
    <name evidence="2" type="ORF">ACFPIE_08825</name>
</gene>
<dbReference type="SUPFAM" id="SSF53335">
    <property type="entry name" value="S-adenosyl-L-methionine-dependent methyltransferases"/>
    <property type="match status" value="1"/>
</dbReference>
<name>A0ABW0FQK7_9CAUL</name>
<keyword evidence="3" id="KW-1185">Reference proteome</keyword>
<sequence length="341" mass="38451">MSRHIKSFRHYLSRLPLFGGVNRLEARIEALARQTHEVGCLLVEHRREMRSVLAGMSLPNPAIWRNLPAMVSGEPAANAFPMATVCRQASFDEPYFAYWAARLGEGLRYHRKLWEFVFISQVLWERGAVVSGARGLGFGVGLEPLAAFFASQDCQVTGTDMSPEVAQEAGWVDTNEHAHGKEALRRPWVCPDHLFDRNVAFRECDMNDIPDDLRDYDFCWSACALEHLGSIEKGLEFIVRSVECLKPGGWAIHTTELNLSSNEDTVDNMDTVLFRRRDLEELKARLEALGHTVAPFDFDPGVDPLDAYIDIPPYRVEPHLKLALWGYSVTSVGLIIQRGPN</sequence>
<organism evidence="2 3">
    <name type="scientific">Brevundimonas staleyi</name>
    <dbReference type="NCBI Taxonomy" id="74326"/>
    <lineage>
        <taxon>Bacteria</taxon>
        <taxon>Pseudomonadati</taxon>
        <taxon>Pseudomonadota</taxon>
        <taxon>Alphaproteobacteria</taxon>
        <taxon>Caulobacterales</taxon>
        <taxon>Caulobacteraceae</taxon>
        <taxon>Brevundimonas</taxon>
    </lineage>
</organism>
<keyword evidence="2" id="KW-0489">Methyltransferase</keyword>
<dbReference type="EMBL" id="JBHSLF010000018">
    <property type="protein sequence ID" value="MFC5344015.1"/>
    <property type="molecule type" value="Genomic_DNA"/>
</dbReference>
<protein>
    <submittedName>
        <fullName evidence="2">Methyltransferase domain-containing protein</fullName>
    </submittedName>
</protein>
<keyword evidence="2" id="KW-0808">Transferase</keyword>
<reference evidence="3" key="1">
    <citation type="journal article" date="2019" name="Int. J. Syst. Evol. Microbiol.">
        <title>The Global Catalogue of Microorganisms (GCM) 10K type strain sequencing project: providing services to taxonomists for standard genome sequencing and annotation.</title>
        <authorList>
            <consortium name="The Broad Institute Genomics Platform"/>
            <consortium name="The Broad Institute Genome Sequencing Center for Infectious Disease"/>
            <person name="Wu L."/>
            <person name="Ma J."/>
        </authorList>
    </citation>
    <scope>NUCLEOTIDE SEQUENCE [LARGE SCALE GENOMIC DNA]</scope>
    <source>
        <strain evidence="3">JCM 12125</strain>
    </source>
</reference>
<dbReference type="CDD" id="cd02440">
    <property type="entry name" value="AdoMet_MTases"/>
    <property type="match status" value="1"/>
</dbReference>
<evidence type="ECO:0000313" key="2">
    <source>
        <dbReference type="EMBL" id="MFC5344015.1"/>
    </source>
</evidence>
<dbReference type="GO" id="GO:0032259">
    <property type="term" value="P:methylation"/>
    <property type="evidence" value="ECO:0007669"/>
    <property type="project" value="UniProtKB-KW"/>
</dbReference>
<dbReference type="GO" id="GO:0008168">
    <property type="term" value="F:methyltransferase activity"/>
    <property type="evidence" value="ECO:0007669"/>
    <property type="project" value="UniProtKB-KW"/>
</dbReference>
<dbReference type="InterPro" id="IPR013216">
    <property type="entry name" value="Methyltransf_11"/>
</dbReference>
<dbReference type="RefSeq" id="WP_374037437.1">
    <property type="nucleotide sequence ID" value="NZ_CP169082.1"/>
</dbReference>
<proteinExistence type="predicted"/>
<dbReference type="Pfam" id="PF08241">
    <property type="entry name" value="Methyltransf_11"/>
    <property type="match status" value="1"/>
</dbReference>